<comment type="caution">
    <text evidence="1">The sequence shown here is derived from an EMBL/GenBank/DDBJ whole genome shotgun (WGS) entry which is preliminary data.</text>
</comment>
<dbReference type="Proteomes" id="UP001164539">
    <property type="component" value="Chromosome 10"/>
</dbReference>
<organism evidence="1 2">
    <name type="scientific">Melia azedarach</name>
    <name type="common">Chinaberry tree</name>
    <dbReference type="NCBI Taxonomy" id="155640"/>
    <lineage>
        <taxon>Eukaryota</taxon>
        <taxon>Viridiplantae</taxon>
        <taxon>Streptophyta</taxon>
        <taxon>Embryophyta</taxon>
        <taxon>Tracheophyta</taxon>
        <taxon>Spermatophyta</taxon>
        <taxon>Magnoliopsida</taxon>
        <taxon>eudicotyledons</taxon>
        <taxon>Gunneridae</taxon>
        <taxon>Pentapetalae</taxon>
        <taxon>rosids</taxon>
        <taxon>malvids</taxon>
        <taxon>Sapindales</taxon>
        <taxon>Meliaceae</taxon>
        <taxon>Melia</taxon>
    </lineage>
</organism>
<evidence type="ECO:0000313" key="2">
    <source>
        <dbReference type="Proteomes" id="UP001164539"/>
    </source>
</evidence>
<accession>A0ACC1XE96</accession>
<keyword evidence="2" id="KW-1185">Reference proteome</keyword>
<protein>
    <submittedName>
        <fullName evidence="1">Zinc finger protein like</fullName>
    </submittedName>
</protein>
<gene>
    <name evidence="1" type="ORF">OWV82_019346</name>
</gene>
<sequence length="274" mass="31348">MEFKFRAVDDRTTPFLSSSTSSSSLSYFSEQALRLRANHPTAPNFMLPNPRDFYTIQHEIEERIRQGVIAENVRQRLLEEEVRILRRELMEREMAMQGANRTGISIDERLTMELYSRYPLMHHLNNHWLENPLAFPGNRNLAKDEIKSALDFTQKDKLIMLAKPDPNLCIAKRKATTPPAGSHELSLMSLKKPKEWSCALCQVSATSERGLNEHLQGKRHKAKEARLLRAQKMCSNNSASRAEKSVKRIKLAASQDDADSEMPDQGEREIVTTS</sequence>
<dbReference type="EMBL" id="CM051403">
    <property type="protein sequence ID" value="KAJ4709574.1"/>
    <property type="molecule type" value="Genomic_DNA"/>
</dbReference>
<name>A0ACC1XE96_MELAZ</name>
<reference evidence="1 2" key="1">
    <citation type="journal article" date="2023" name="Science">
        <title>Complex scaffold remodeling in plant triterpene biosynthesis.</title>
        <authorList>
            <person name="De La Pena R."/>
            <person name="Hodgson H."/>
            <person name="Liu J.C."/>
            <person name="Stephenson M.J."/>
            <person name="Martin A.C."/>
            <person name="Owen C."/>
            <person name="Harkess A."/>
            <person name="Leebens-Mack J."/>
            <person name="Jimenez L.E."/>
            <person name="Osbourn A."/>
            <person name="Sattely E.S."/>
        </authorList>
    </citation>
    <scope>NUCLEOTIDE SEQUENCE [LARGE SCALE GENOMIC DNA]</scope>
    <source>
        <strain evidence="2">cv. JPN11</strain>
        <tissue evidence="1">Leaf</tissue>
    </source>
</reference>
<proteinExistence type="predicted"/>
<evidence type="ECO:0000313" key="1">
    <source>
        <dbReference type="EMBL" id="KAJ4709574.1"/>
    </source>
</evidence>